<dbReference type="GO" id="GO:0032008">
    <property type="term" value="P:positive regulation of TOR signaling"/>
    <property type="evidence" value="ECO:0007669"/>
    <property type="project" value="TreeGrafter"/>
</dbReference>
<protein>
    <recommendedName>
        <fullName evidence="4">Protein SEC13 homolog</fullName>
    </recommendedName>
</protein>
<dbReference type="InterPro" id="IPR001680">
    <property type="entry name" value="WD40_rpt"/>
</dbReference>
<dbReference type="GO" id="GO:0090114">
    <property type="term" value="P:COPII-coated vesicle budding"/>
    <property type="evidence" value="ECO:0007669"/>
    <property type="project" value="TreeGrafter"/>
</dbReference>
<gene>
    <name evidence="15" type="primary">106666102</name>
</gene>
<dbReference type="KEGG" id="clec:106666102"/>
<evidence type="ECO:0000256" key="10">
    <source>
        <dbReference type="ARBA" id="ARBA00023010"/>
    </source>
</evidence>
<keyword evidence="8" id="KW-0509">mRNA transport</keyword>
<keyword evidence="13" id="KW-0539">Nucleus</keyword>
<dbReference type="GO" id="GO:0005764">
    <property type="term" value="C:lysosome"/>
    <property type="evidence" value="ECO:0007669"/>
    <property type="project" value="UniProtKB-SubCell"/>
</dbReference>
<dbReference type="FunFam" id="2.130.10.10:FF:000017">
    <property type="entry name" value="SEC13 homolog (S. cerevisiae)"/>
    <property type="match status" value="1"/>
</dbReference>
<accession>A0A8I6RLJ7</accession>
<comment type="subcellular location">
    <subcellularLocation>
        <location evidence="1">Lysosome</location>
    </subcellularLocation>
    <subcellularLocation>
        <location evidence="2">Nucleus</location>
        <location evidence="2">Nuclear pore complex</location>
    </subcellularLocation>
</comment>
<dbReference type="GO" id="GO:0032527">
    <property type="term" value="P:protein exit from endoplasmic reticulum"/>
    <property type="evidence" value="ECO:0007669"/>
    <property type="project" value="TreeGrafter"/>
</dbReference>
<evidence type="ECO:0000256" key="12">
    <source>
        <dbReference type="ARBA" id="ARBA00023228"/>
    </source>
</evidence>
<evidence type="ECO:0000256" key="4">
    <source>
        <dbReference type="ARBA" id="ARBA00019195"/>
    </source>
</evidence>
<dbReference type="PANTHER" id="PTHR11024:SF2">
    <property type="entry name" value="PROTEIN SEC13 HOMOLOG"/>
    <property type="match status" value="1"/>
</dbReference>
<evidence type="ECO:0000256" key="7">
    <source>
        <dbReference type="ARBA" id="ARBA00022737"/>
    </source>
</evidence>
<dbReference type="PROSITE" id="PS50294">
    <property type="entry name" value="WD_REPEATS_REGION"/>
    <property type="match status" value="1"/>
</dbReference>
<evidence type="ECO:0000256" key="1">
    <source>
        <dbReference type="ARBA" id="ARBA00004371"/>
    </source>
</evidence>
<proteinExistence type="inferred from homology"/>
<dbReference type="SUPFAM" id="SSF50978">
    <property type="entry name" value="WD40 repeat-like"/>
    <property type="match status" value="1"/>
</dbReference>
<reference evidence="15" key="1">
    <citation type="submission" date="2022-01" db="UniProtKB">
        <authorList>
            <consortium name="EnsemblMetazoa"/>
        </authorList>
    </citation>
    <scope>IDENTIFICATION</scope>
</reference>
<dbReference type="SMART" id="SM00320">
    <property type="entry name" value="WD40"/>
    <property type="match status" value="6"/>
</dbReference>
<feature type="repeat" description="WD" evidence="14">
    <location>
        <begin position="192"/>
        <end position="227"/>
    </location>
</feature>
<keyword evidence="7" id="KW-0677">Repeat</keyword>
<organism evidence="15 16">
    <name type="scientific">Cimex lectularius</name>
    <name type="common">Bed bug</name>
    <name type="synonym">Acanthia lectularia</name>
    <dbReference type="NCBI Taxonomy" id="79782"/>
    <lineage>
        <taxon>Eukaryota</taxon>
        <taxon>Metazoa</taxon>
        <taxon>Ecdysozoa</taxon>
        <taxon>Arthropoda</taxon>
        <taxon>Hexapoda</taxon>
        <taxon>Insecta</taxon>
        <taxon>Pterygota</taxon>
        <taxon>Neoptera</taxon>
        <taxon>Paraneoptera</taxon>
        <taxon>Hemiptera</taxon>
        <taxon>Heteroptera</taxon>
        <taxon>Panheteroptera</taxon>
        <taxon>Cimicomorpha</taxon>
        <taxon>Cimicidae</taxon>
        <taxon>Cimex</taxon>
    </lineage>
</organism>
<evidence type="ECO:0000256" key="3">
    <source>
        <dbReference type="ARBA" id="ARBA00010102"/>
    </source>
</evidence>
<dbReference type="PANTHER" id="PTHR11024">
    <property type="entry name" value="NUCLEAR PORE COMPLEX PROTEIN SEC13 / SEH1 FAMILY MEMBER"/>
    <property type="match status" value="1"/>
</dbReference>
<dbReference type="PROSITE" id="PS50082">
    <property type="entry name" value="WD_REPEATS_2"/>
    <property type="match status" value="4"/>
</dbReference>
<dbReference type="GO" id="GO:0030127">
    <property type="term" value="C:COPII vesicle coat"/>
    <property type="evidence" value="ECO:0007669"/>
    <property type="project" value="TreeGrafter"/>
</dbReference>
<evidence type="ECO:0000256" key="13">
    <source>
        <dbReference type="ARBA" id="ARBA00023242"/>
    </source>
</evidence>
<evidence type="ECO:0000256" key="14">
    <source>
        <dbReference type="PROSITE-ProRule" id="PRU00221"/>
    </source>
</evidence>
<name>A0A8I6RLJ7_CIMLE</name>
<feature type="repeat" description="WD" evidence="14">
    <location>
        <begin position="146"/>
        <end position="180"/>
    </location>
</feature>
<keyword evidence="11" id="KW-0906">Nuclear pore complex</keyword>
<comment type="similarity">
    <text evidence="3">Belongs to the WD repeat SEC13 family.</text>
</comment>
<keyword evidence="16" id="KW-1185">Reference proteome</keyword>
<evidence type="ECO:0000256" key="11">
    <source>
        <dbReference type="ARBA" id="ARBA00023132"/>
    </source>
</evidence>
<evidence type="ECO:0000256" key="2">
    <source>
        <dbReference type="ARBA" id="ARBA00004567"/>
    </source>
</evidence>
<dbReference type="Gene3D" id="2.130.10.10">
    <property type="entry name" value="YVTN repeat-like/Quinoprotein amine dehydrogenase"/>
    <property type="match status" value="1"/>
</dbReference>
<dbReference type="InterPro" id="IPR015943">
    <property type="entry name" value="WD40/YVTN_repeat-like_dom_sf"/>
</dbReference>
<evidence type="ECO:0000313" key="16">
    <source>
        <dbReference type="Proteomes" id="UP000494040"/>
    </source>
</evidence>
<dbReference type="GO" id="GO:0031080">
    <property type="term" value="C:nuclear pore outer ring"/>
    <property type="evidence" value="ECO:0007669"/>
    <property type="project" value="TreeGrafter"/>
</dbReference>
<dbReference type="Pfam" id="PF00400">
    <property type="entry name" value="WD40"/>
    <property type="match status" value="6"/>
</dbReference>
<dbReference type="AlphaFoldDB" id="A0A8I6RLJ7"/>
<feature type="repeat" description="WD" evidence="14">
    <location>
        <begin position="53"/>
        <end position="89"/>
    </location>
</feature>
<dbReference type="GO" id="GO:0005198">
    <property type="term" value="F:structural molecule activity"/>
    <property type="evidence" value="ECO:0007669"/>
    <property type="project" value="InterPro"/>
</dbReference>
<dbReference type="GO" id="GO:0051028">
    <property type="term" value="P:mRNA transport"/>
    <property type="evidence" value="ECO:0007669"/>
    <property type="project" value="UniProtKB-KW"/>
</dbReference>
<dbReference type="OrthoDB" id="364224at2759"/>
<dbReference type="InterPro" id="IPR037363">
    <property type="entry name" value="Sec13/Seh1_fam"/>
</dbReference>
<evidence type="ECO:0000256" key="6">
    <source>
        <dbReference type="ARBA" id="ARBA00022574"/>
    </source>
</evidence>
<keyword evidence="10" id="KW-0811">Translocation</keyword>
<evidence type="ECO:0000256" key="9">
    <source>
        <dbReference type="ARBA" id="ARBA00022927"/>
    </source>
</evidence>
<keyword evidence="5" id="KW-0813">Transport</keyword>
<keyword evidence="12" id="KW-0458">Lysosome</keyword>
<dbReference type="OMA" id="IWKEEGD"/>
<sequence length="302" mass="33841">MVSLISTIDTGHEDFVNDAEIDYYGLQLATCSNDHSVKVFSIKNGTQSLVAELKGHYGPVWQVTWSHPKFGNMLASCSYDRKVIVWKLNREWGKLHEFSNHEASVNSVRFAPHEYGLVLACGSSDGTISILYSNQDTGIWDVKKINNAHAIGCNTVSWCPSGKKKQLVSGGCDSLVKIWQEEPNGWEEKIKLDFHSDWVRDVAWGPSICSPKSTIASCSQDKRVIIWTNENKGSENWVPRVLHTFDDVVWNLSWSLTGNILAVSGGDSKVTLWKENTEGHWTCISDVNKPHTAHQPNEQRAL</sequence>
<evidence type="ECO:0000256" key="8">
    <source>
        <dbReference type="ARBA" id="ARBA00022816"/>
    </source>
</evidence>
<keyword evidence="9" id="KW-0653">Protein transport</keyword>
<dbReference type="GO" id="GO:0006606">
    <property type="term" value="P:protein import into nucleus"/>
    <property type="evidence" value="ECO:0007669"/>
    <property type="project" value="TreeGrafter"/>
</dbReference>
<dbReference type="EnsemblMetazoa" id="XM_014393009.2">
    <property type="protein sequence ID" value="XP_014248495.1"/>
    <property type="gene ID" value="LOC106666102"/>
</dbReference>
<evidence type="ECO:0000256" key="5">
    <source>
        <dbReference type="ARBA" id="ARBA00022448"/>
    </source>
</evidence>
<dbReference type="InterPro" id="IPR036322">
    <property type="entry name" value="WD40_repeat_dom_sf"/>
</dbReference>
<feature type="repeat" description="WD" evidence="14">
    <location>
        <begin position="98"/>
        <end position="130"/>
    </location>
</feature>
<dbReference type="Proteomes" id="UP000494040">
    <property type="component" value="Unassembled WGS sequence"/>
</dbReference>
<keyword evidence="6 14" id="KW-0853">WD repeat</keyword>
<evidence type="ECO:0000313" key="15">
    <source>
        <dbReference type="EnsemblMetazoa" id="XP_014248495.1"/>
    </source>
</evidence>